<dbReference type="VEuPathDB" id="VectorBase:AATE016327"/>
<sequence length="185" mass="21096">LCVLGLIMDKDISRSVNMSKTIEEVRALTGRNEKLLKDFGIDMFTFADPVQELLEQFAQIRLLTGLCIDRPELSLLDEYLYQREAKRLEGKLQAITLRSDIDSLEASCAAETKEVHRLECFLEETQELTTPAEEFEKKKVSQEKNIELVKNKIKSVPNIPDDLNLDELIANVRRLEKEDAGRGGD</sequence>
<dbReference type="EnsemblMetazoa" id="AATE016327-RA">
    <property type="protein sequence ID" value="AATE016327-PA.1"/>
    <property type="gene ID" value="AATE016327"/>
</dbReference>
<name>A0A182JE11_ANOAO</name>
<reference evidence="1" key="1">
    <citation type="submission" date="2022-08" db="UniProtKB">
        <authorList>
            <consortium name="EnsemblMetazoa"/>
        </authorList>
    </citation>
    <scope>IDENTIFICATION</scope>
    <source>
        <strain evidence="1">EBRO</strain>
    </source>
</reference>
<protein>
    <submittedName>
        <fullName evidence="1">Uncharacterized protein</fullName>
    </submittedName>
</protein>
<evidence type="ECO:0000313" key="1">
    <source>
        <dbReference type="EnsemblMetazoa" id="AATE016327-PA.1"/>
    </source>
</evidence>
<proteinExistence type="predicted"/>
<organism evidence="1">
    <name type="scientific">Anopheles atroparvus</name>
    <name type="common">European mosquito</name>
    <dbReference type="NCBI Taxonomy" id="41427"/>
    <lineage>
        <taxon>Eukaryota</taxon>
        <taxon>Metazoa</taxon>
        <taxon>Ecdysozoa</taxon>
        <taxon>Arthropoda</taxon>
        <taxon>Hexapoda</taxon>
        <taxon>Insecta</taxon>
        <taxon>Pterygota</taxon>
        <taxon>Neoptera</taxon>
        <taxon>Endopterygota</taxon>
        <taxon>Diptera</taxon>
        <taxon>Nematocera</taxon>
        <taxon>Culicoidea</taxon>
        <taxon>Culicidae</taxon>
        <taxon>Anophelinae</taxon>
        <taxon>Anopheles</taxon>
    </lineage>
</organism>
<accession>A0A182JE11</accession>
<dbReference type="AlphaFoldDB" id="A0A182JE11"/>
<dbReference type="STRING" id="41427.A0A182JE11"/>